<reference evidence="2" key="2">
    <citation type="submission" date="2024-06" db="EMBL/GenBank/DDBJ databases">
        <authorList>
            <person name="Plum-Jensen L.E."/>
            <person name="Schramm A."/>
            <person name="Marshall I.P.G."/>
        </authorList>
    </citation>
    <scope>NUCLEOTIDE SEQUENCE</scope>
    <source>
        <strain evidence="2">Rat1</strain>
    </source>
</reference>
<proteinExistence type="predicted"/>
<dbReference type="EMBL" id="CP159373">
    <property type="protein sequence ID" value="XCN73269.1"/>
    <property type="molecule type" value="Genomic_DNA"/>
</dbReference>
<dbReference type="InterPro" id="IPR029060">
    <property type="entry name" value="PIN-like_dom_sf"/>
</dbReference>
<dbReference type="Gene3D" id="3.40.50.1010">
    <property type="entry name" value="5'-nuclease"/>
    <property type="match status" value="1"/>
</dbReference>
<organism evidence="2">
    <name type="scientific">Candidatus Electrothrix aestuarii</name>
    <dbReference type="NCBI Taxonomy" id="3062594"/>
    <lineage>
        <taxon>Bacteria</taxon>
        <taxon>Pseudomonadati</taxon>
        <taxon>Thermodesulfobacteriota</taxon>
        <taxon>Desulfobulbia</taxon>
        <taxon>Desulfobulbales</taxon>
        <taxon>Desulfobulbaceae</taxon>
        <taxon>Candidatus Electrothrix</taxon>
    </lineage>
</organism>
<protein>
    <submittedName>
        <fullName evidence="2">Type II toxin-antitoxin system VapC family toxin</fullName>
    </submittedName>
</protein>
<name>A0AAU8LWK0_9BACT</name>
<dbReference type="PANTHER" id="PTHR36173">
    <property type="entry name" value="RIBONUCLEASE VAPC16-RELATED"/>
    <property type="match status" value="1"/>
</dbReference>
<dbReference type="KEGG" id="eaj:Q3M24_00470"/>
<dbReference type="CDD" id="cd09872">
    <property type="entry name" value="PIN_Sll0205-like"/>
    <property type="match status" value="1"/>
</dbReference>
<dbReference type="PANTHER" id="PTHR36173:SF1">
    <property type="entry name" value="RIBONUCLEASE VAPC22"/>
    <property type="match status" value="1"/>
</dbReference>
<gene>
    <name evidence="2" type="ORF">Q3M24_00470</name>
</gene>
<dbReference type="InterPro" id="IPR002716">
    <property type="entry name" value="PIN_dom"/>
</dbReference>
<reference evidence="2" key="1">
    <citation type="journal article" date="2024" name="Syst. Appl. Microbiol.">
        <title>First single-strain enrichments of Electrothrix cable bacteria, description of E. aestuarii sp. nov. and E. rattekaaiensis sp. nov., and proposal of a cable bacteria taxonomy following the rules of the SeqCode.</title>
        <authorList>
            <person name="Plum-Jensen L.E."/>
            <person name="Schramm A."/>
            <person name="Marshall I.P.G."/>
        </authorList>
    </citation>
    <scope>NUCLEOTIDE SEQUENCE</scope>
    <source>
        <strain evidence="2">Rat1</strain>
    </source>
</reference>
<dbReference type="AlphaFoldDB" id="A0AAU8LWK0"/>
<dbReference type="InterPro" id="IPR041705">
    <property type="entry name" value="PIN_Sll0205"/>
</dbReference>
<sequence length="129" mass="14840">MSGKVIYLDTHIVVWLYSGDLHLFSEKACQLIEENDLLVSPLVLLELQYLFEIKRITVEPTVIFDSLAESIGLEKCRASFARVIAEAMRISWTRDPFDRIITATAMIHQAPLLTKDEVIRREYEGAVWD</sequence>
<feature type="domain" description="PIN" evidence="1">
    <location>
        <begin position="4"/>
        <end position="121"/>
    </location>
</feature>
<evidence type="ECO:0000313" key="2">
    <source>
        <dbReference type="EMBL" id="XCN73269.1"/>
    </source>
</evidence>
<dbReference type="SMART" id="SM00670">
    <property type="entry name" value="PINc"/>
    <property type="match status" value="1"/>
</dbReference>
<dbReference type="InterPro" id="IPR052919">
    <property type="entry name" value="TA_system_RNase"/>
</dbReference>
<evidence type="ECO:0000259" key="1">
    <source>
        <dbReference type="SMART" id="SM00670"/>
    </source>
</evidence>
<dbReference type="SUPFAM" id="SSF88723">
    <property type="entry name" value="PIN domain-like"/>
    <property type="match status" value="1"/>
</dbReference>
<dbReference type="Pfam" id="PF01850">
    <property type="entry name" value="PIN"/>
    <property type="match status" value="1"/>
</dbReference>
<accession>A0AAU8LWK0</accession>